<proteinExistence type="predicted"/>
<feature type="compositionally biased region" description="Polar residues" evidence="1">
    <location>
        <begin position="439"/>
        <end position="453"/>
    </location>
</feature>
<feature type="compositionally biased region" description="Pro residues" evidence="1">
    <location>
        <begin position="13"/>
        <end position="22"/>
    </location>
</feature>
<gene>
    <name evidence="3" type="ORF">DHEL01_v203762</name>
</gene>
<dbReference type="EMBL" id="MAVT02000236">
    <property type="protein sequence ID" value="POS77843.1"/>
    <property type="molecule type" value="Genomic_DNA"/>
</dbReference>
<feature type="region of interest" description="Disordered" evidence="1">
    <location>
        <begin position="145"/>
        <end position="166"/>
    </location>
</feature>
<reference evidence="3" key="1">
    <citation type="submission" date="2017-09" db="EMBL/GenBank/DDBJ databases">
        <title>Polyketide synthases of a Diaporthe helianthi virulent isolate.</title>
        <authorList>
            <person name="Baroncelli R."/>
        </authorList>
    </citation>
    <scope>NUCLEOTIDE SEQUENCE [LARGE SCALE GENOMIC DNA]</scope>
    <source>
        <strain evidence="3">7/96</strain>
    </source>
</reference>
<feature type="compositionally biased region" description="Low complexity" evidence="1">
    <location>
        <begin position="55"/>
        <end position="71"/>
    </location>
</feature>
<protein>
    <submittedName>
        <fullName evidence="3">DUF500 and UBA/TS-N domain-containing protein</fullName>
    </submittedName>
</protein>
<feature type="compositionally biased region" description="Basic and acidic residues" evidence="1">
    <location>
        <begin position="1"/>
        <end position="12"/>
    </location>
</feature>
<sequence length="614" mass="63458">MAEKILSAEHDFPPPPPGPPPGHNSLAMHPTGHPAPDSNSELYDNTPTHSEAHFQAQSQPPTGSQQQTTHQVPPPDSDGAPKKVGWGQRFSAWGGKAATPFNMLANKLGSESFLPDTMEKESEKAARILRSFCKDGIYTNEQAPETVEAPTTDADGKPTTAPAKPKKNRTLLTIPSKVINRAVGLAIFTTARAGFHVSGATGSGVIVARLPDGSWSPPSGIQVHSVGAGFMIGLDIYDCVVVINTREALEAFTKTRMSLGSDLAVVAGPWGAGGSVDFAAPQSQKGKGKAGDPATSPDVTKDAEAKTASPPPAASEKHPDNADTAPTVNEPTGDKTSADTAERPQAGKERKPSGFKQAIKQPTYSYVKSRGFYAGVQVDGTIVTERKDANAAFYGEPVGVQKILKGEAPLVPGKENWVNTVKPLFDTIKGAEGWRAQPGGSQPGQQWANQQGPPDTYGHGNAPQAYPTGFDPVFSSGASENPPAKPPRPGVSGVTEGVHGLGLGGSSPAGPATGGADSFTPAARSKAAEAAAEAEAAREQELRERQELELESARAVAGGAARPVSMAPPYTETVGPGEASHGDVGGEQPPPAYADDGVARPGFGDTKHPGGPPS</sequence>
<feature type="compositionally biased region" description="Low complexity" evidence="1">
    <location>
        <begin position="522"/>
        <end position="534"/>
    </location>
</feature>
<evidence type="ECO:0000313" key="3">
    <source>
        <dbReference type="EMBL" id="POS77843.1"/>
    </source>
</evidence>
<dbReference type="PANTHER" id="PTHR15629:SF8">
    <property type="entry name" value="DUF500 DOMAIN PROTEIN (AFU_ORTHOLOGUE AFUA_5G07310)"/>
    <property type="match status" value="1"/>
</dbReference>
<keyword evidence="4" id="KW-1185">Reference proteome</keyword>
<dbReference type="InterPro" id="IPR007461">
    <property type="entry name" value="Ysc84_actin-binding"/>
</dbReference>
<name>A0A2P5I5R3_DIAHE</name>
<dbReference type="GO" id="GO:0035091">
    <property type="term" value="F:phosphatidylinositol binding"/>
    <property type="evidence" value="ECO:0007669"/>
    <property type="project" value="TreeGrafter"/>
</dbReference>
<evidence type="ECO:0000259" key="2">
    <source>
        <dbReference type="Pfam" id="PF04366"/>
    </source>
</evidence>
<dbReference type="AlphaFoldDB" id="A0A2P5I5R3"/>
<evidence type="ECO:0000313" key="4">
    <source>
        <dbReference type="Proteomes" id="UP000094444"/>
    </source>
</evidence>
<feature type="compositionally biased region" description="Polar residues" evidence="1">
    <location>
        <begin position="37"/>
        <end position="49"/>
    </location>
</feature>
<dbReference type="CDD" id="cd11524">
    <property type="entry name" value="SYLF"/>
    <property type="match status" value="1"/>
</dbReference>
<feature type="compositionally biased region" description="Basic and acidic residues" evidence="1">
    <location>
        <begin position="332"/>
        <end position="352"/>
    </location>
</feature>
<feature type="compositionally biased region" description="Low complexity" evidence="1">
    <location>
        <begin position="553"/>
        <end position="565"/>
    </location>
</feature>
<dbReference type="STRING" id="158607.A0A2P5I5R3"/>
<feature type="compositionally biased region" description="Basic and acidic residues" evidence="1">
    <location>
        <begin position="535"/>
        <end position="552"/>
    </location>
</feature>
<dbReference type="Proteomes" id="UP000094444">
    <property type="component" value="Unassembled WGS sequence"/>
</dbReference>
<feature type="domain" description="Ysc84 actin-binding" evidence="2">
    <location>
        <begin position="224"/>
        <end position="281"/>
    </location>
</feature>
<accession>A0A2P5I5R3</accession>
<dbReference type="Pfam" id="PF04366">
    <property type="entry name" value="Ysc84"/>
    <property type="match status" value="2"/>
</dbReference>
<dbReference type="InterPro" id="IPR051702">
    <property type="entry name" value="SH3_domain_YSC84-like"/>
</dbReference>
<dbReference type="OrthoDB" id="10255128at2759"/>
<feature type="region of interest" description="Disordered" evidence="1">
    <location>
        <begin position="1"/>
        <end position="87"/>
    </location>
</feature>
<evidence type="ECO:0000256" key="1">
    <source>
        <dbReference type="SAM" id="MobiDB-lite"/>
    </source>
</evidence>
<organism evidence="3 4">
    <name type="scientific">Diaporthe helianthi</name>
    <dbReference type="NCBI Taxonomy" id="158607"/>
    <lineage>
        <taxon>Eukaryota</taxon>
        <taxon>Fungi</taxon>
        <taxon>Dikarya</taxon>
        <taxon>Ascomycota</taxon>
        <taxon>Pezizomycotina</taxon>
        <taxon>Sordariomycetes</taxon>
        <taxon>Sordariomycetidae</taxon>
        <taxon>Diaporthales</taxon>
        <taxon>Diaporthaceae</taxon>
        <taxon>Diaporthe</taxon>
    </lineage>
</organism>
<feature type="region of interest" description="Disordered" evidence="1">
    <location>
        <begin position="277"/>
        <end position="360"/>
    </location>
</feature>
<feature type="region of interest" description="Disordered" evidence="1">
    <location>
        <begin position="430"/>
        <end position="614"/>
    </location>
</feature>
<dbReference type="InParanoid" id="A0A2P5I5R3"/>
<comment type="caution">
    <text evidence="3">The sequence shown here is derived from an EMBL/GenBank/DDBJ whole genome shotgun (WGS) entry which is preliminary data.</text>
</comment>
<dbReference type="PANTHER" id="PTHR15629">
    <property type="entry name" value="SH3YL1 PROTEIN"/>
    <property type="match status" value="1"/>
</dbReference>
<feature type="domain" description="Ysc84 actin-binding" evidence="2">
    <location>
        <begin position="344"/>
        <end position="430"/>
    </location>
</feature>